<dbReference type="SUPFAM" id="SSF144091">
    <property type="entry name" value="Rhomboid-like"/>
    <property type="match status" value="1"/>
</dbReference>
<dbReference type="EnsemblPlants" id="KQK03984">
    <property type="protein sequence ID" value="KQK03984"/>
    <property type="gene ID" value="BRADI_2g11016v3"/>
</dbReference>
<evidence type="ECO:0000256" key="9">
    <source>
        <dbReference type="ARBA" id="ARBA00023136"/>
    </source>
</evidence>
<evidence type="ECO:0000256" key="2">
    <source>
        <dbReference type="ARBA" id="ARBA00009045"/>
    </source>
</evidence>
<evidence type="ECO:0000256" key="4">
    <source>
        <dbReference type="ARBA" id="ARBA00022692"/>
    </source>
</evidence>
<feature type="signal peptide" evidence="11">
    <location>
        <begin position="1"/>
        <end position="32"/>
    </location>
</feature>
<evidence type="ECO:0000313" key="14">
    <source>
        <dbReference type="EnsemblPlants" id="KQK03984"/>
    </source>
</evidence>
<keyword evidence="8" id="KW-1133">Transmembrane helix</keyword>
<keyword evidence="5" id="KW-0479">Metal-binding</keyword>
<dbReference type="InParanoid" id="A0A0Q3FX00"/>
<dbReference type="GO" id="GO:0006508">
    <property type="term" value="P:proteolysis"/>
    <property type="evidence" value="ECO:0007669"/>
    <property type="project" value="UniProtKB-KW"/>
</dbReference>
<feature type="domain" description="RanBP2-type" evidence="12">
    <location>
        <begin position="211"/>
        <end position="240"/>
    </location>
</feature>
<keyword evidence="15" id="KW-1185">Reference proteome</keyword>
<dbReference type="Proteomes" id="UP000008810">
    <property type="component" value="Chromosome 2"/>
</dbReference>
<dbReference type="GO" id="GO:0004252">
    <property type="term" value="F:serine-type endopeptidase activity"/>
    <property type="evidence" value="ECO:0000318"/>
    <property type="project" value="GO_Central"/>
</dbReference>
<reference evidence="14" key="3">
    <citation type="submission" date="2018-08" db="UniProtKB">
        <authorList>
            <consortium name="EnsemblPlants"/>
        </authorList>
    </citation>
    <scope>IDENTIFICATION</scope>
    <source>
        <strain evidence="14">cv. Bd21</strain>
    </source>
</reference>
<evidence type="ECO:0000256" key="10">
    <source>
        <dbReference type="PROSITE-ProRule" id="PRU00322"/>
    </source>
</evidence>
<dbReference type="AlphaFoldDB" id="A0A0Q3FX00"/>
<keyword evidence="6 10" id="KW-0863">Zinc-finger</keyword>
<keyword evidence="3" id="KW-0378">Hydrolase</keyword>
<keyword evidence="9" id="KW-0472">Membrane</keyword>
<keyword evidence="7" id="KW-0862">Zinc</keyword>
<keyword evidence="3" id="KW-0645">Protease</keyword>
<proteinExistence type="inferred from homology"/>
<keyword evidence="4" id="KW-0812">Transmembrane</keyword>
<evidence type="ECO:0000256" key="7">
    <source>
        <dbReference type="ARBA" id="ARBA00022833"/>
    </source>
</evidence>
<protein>
    <recommendedName>
        <fullName evidence="12">RanBP2-type domain-containing protein</fullName>
    </recommendedName>
</protein>
<evidence type="ECO:0000259" key="12">
    <source>
        <dbReference type="PROSITE" id="PS50199"/>
    </source>
</evidence>
<evidence type="ECO:0000256" key="6">
    <source>
        <dbReference type="ARBA" id="ARBA00022771"/>
    </source>
</evidence>
<evidence type="ECO:0000256" key="5">
    <source>
        <dbReference type="ARBA" id="ARBA00022723"/>
    </source>
</evidence>
<evidence type="ECO:0000313" key="15">
    <source>
        <dbReference type="Proteomes" id="UP000008810"/>
    </source>
</evidence>
<dbReference type="OrthoDB" id="10257275at2759"/>
<keyword evidence="11" id="KW-0732">Signal</keyword>
<dbReference type="STRING" id="15368.A0A0Q3FX00"/>
<dbReference type="SMART" id="SM00547">
    <property type="entry name" value="ZnF_RBZ"/>
    <property type="match status" value="1"/>
</dbReference>
<comment type="subcellular location">
    <subcellularLocation>
        <location evidence="1">Membrane</location>
        <topology evidence="1">Multi-pass membrane protein</topology>
    </subcellularLocation>
</comment>
<dbReference type="InterPro" id="IPR035952">
    <property type="entry name" value="Rhomboid-like_sf"/>
</dbReference>
<evidence type="ECO:0000256" key="8">
    <source>
        <dbReference type="ARBA" id="ARBA00022989"/>
    </source>
</evidence>
<sequence length="253" mass="27610">MGISISRDRQGHVGWWLSSLLTAPVLLQYVSGDAGIPPPVTAALIAANVLAYFRPGPLDKHLPPLCRVIEVRFLLLGNDKAYYQQHYIGFSGVLFGMDVVLNDSVGEGPEMCAVFLCANLLLIQDLIPEASFIAHLGGILAGLTCLCWKRGPDPIIALVSNIADVMIASMIVSQLVGFALKLVRSAVVPRRRRRSSVGGGPVLCSAPRETNRGMWRCSICSFDNSQFEDVCERCSTPHEDHAFSCRRQTACQR</sequence>
<feature type="chain" id="PRO_5033724686" description="RanBP2-type domain-containing protein" evidence="11">
    <location>
        <begin position="33"/>
        <end position="253"/>
    </location>
</feature>
<dbReference type="GO" id="GO:0008270">
    <property type="term" value="F:zinc ion binding"/>
    <property type="evidence" value="ECO:0007669"/>
    <property type="project" value="UniProtKB-KW"/>
</dbReference>
<reference evidence="13 14" key="1">
    <citation type="journal article" date="2010" name="Nature">
        <title>Genome sequencing and analysis of the model grass Brachypodium distachyon.</title>
        <authorList>
            <consortium name="International Brachypodium Initiative"/>
        </authorList>
    </citation>
    <scope>NUCLEOTIDE SEQUENCE [LARGE SCALE GENOMIC DNA]</scope>
    <source>
        <strain evidence="13 14">Bd21</strain>
    </source>
</reference>
<comment type="similarity">
    <text evidence="2">Belongs to the peptidase S54 family.</text>
</comment>
<dbReference type="GO" id="GO:0016020">
    <property type="term" value="C:membrane"/>
    <property type="evidence" value="ECO:0007669"/>
    <property type="project" value="UniProtKB-SubCell"/>
</dbReference>
<dbReference type="PANTHER" id="PTHR43066:SF1">
    <property type="entry name" value="RHOMBOID PROTEIN 2"/>
    <property type="match status" value="1"/>
</dbReference>
<dbReference type="InterPro" id="IPR036443">
    <property type="entry name" value="Znf_RanBP2_sf"/>
</dbReference>
<evidence type="ECO:0000256" key="1">
    <source>
        <dbReference type="ARBA" id="ARBA00004141"/>
    </source>
</evidence>
<organism evidence="13">
    <name type="scientific">Brachypodium distachyon</name>
    <name type="common">Purple false brome</name>
    <name type="synonym">Trachynia distachya</name>
    <dbReference type="NCBI Taxonomy" id="15368"/>
    <lineage>
        <taxon>Eukaryota</taxon>
        <taxon>Viridiplantae</taxon>
        <taxon>Streptophyta</taxon>
        <taxon>Embryophyta</taxon>
        <taxon>Tracheophyta</taxon>
        <taxon>Spermatophyta</taxon>
        <taxon>Magnoliopsida</taxon>
        <taxon>Liliopsida</taxon>
        <taxon>Poales</taxon>
        <taxon>Poaceae</taxon>
        <taxon>BOP clade</taxon>
        <taxon>Pooideae</taxon>
        <taxon>Stipodae</taxon>
        <taxon>Brachypodieae</taxon>
        <taxon>Brachypodium</taxon>
    </lineage>
</organism>
<evidence type="ECO:0000256" key="11">
    <source>
        <dbReference type="SAM" id="SignalP"/>
    </source>
</evidence>
<accession>A0A0Q3FX00</accession>
<gene>
    <name evidence="13" type="ORF">BRADI_2g11016v3</name>
</gene>
<evidence type="ECO:0000313" key="13">
    <source>
        <dbReference type="EMBL" id="KQK03984.1"/>
    </source>
</evidence>
<dbReference type="PROSITE" id="PS01358">
    <property type="entry name" value="ZF_RANBP2_1"/>
    <property type="match status" value="1"/>
</dbReference>
<dbReference type="PANTHER" id="PTHR43066">
    <property type="entry name" value="RHOMBOID-RELATED PROTEIN"/>
    <property type="match status" value="1"/>
</dbReference>
<reference evidence="13" key="2">
    <citation type="submission" date="2017-06" db="EMBL/GenBank/DDBJ databases">
        <title>WGS assembly of Brachypodium distachyon.</title>
        <authorList>
            <consortium name="The International Brachypodium Initiative"/>
            <person name="Lucas S."/>
            <person name="Harmon-Smith M."/>
            <person name="Lail K."/>
            <person name="Tice H."/>
            <person name="Grimwood J."/>
            <person name="Bruce D."/>
            <person name="Barry K."/>
            <person name="Shu S."/>
            <person name="Lindquist E."/>
            <person name="Wang M."/>
            <person name="Pitluck S."/>
            <person name="Vogel J.P."/>
            <person name="Garvin D.F."/>
            <person name="Mockler T.C."/>
            <person name="Schmutz J."/>
            <person name="Rokhsar D."/>
            <person name="Bevan M.W."/>
        </authorList>
    </citation>
    <scope>NUCLEOTIDE SEQUENCE</scope>
    <source>
        <strain evidence="13">Bd21</strain>
    </source>
</reference>
<dbReference type="SUPFAM" id="SSF90209">
    <property type="entry name" value="Ran binding protein zinc finger-like"/>
    <property type="match status" value="1"/>
</dbReference>
<name>A0A0Q3FX00_BRADI</name>
<dbReference type="InterPro" id="IPR001876">
    <property type="entry name" value="Znf_RanBP2"/>
</dbReference>
<dbReference type="PROSITE" id="PS50199">
    <property type="entry name" value="ZF_RANBP2_2"/>
    <property type="match status" value="1"/>
</dbReference>
<dbReference type="Gramene" id="KQK03984">
    <property type="protein sequence ID" value="KQK03984"/>
    <property type="gene ID" value="BRADI_2g11016v3"/>
</dbReference>
<dbReference type="EMBL" id="CM000881">
    <property type="protein sequence ID" value="KQK03984.1"/>
    <property type="molecule type" value="Genomic_DNA"/>
</dbReference>
<evidence type="ECO:0000256" key="3">
    <source>
        <dbReference type="ARBA" id="ARBA00022670"/>
    </source>
</evidence>